<name>A0A7M1B5P0_9BACT</name>
<accession>A0A7M1B5P0</accession>
<dbReference type="Pfam" id="PF19580">
    <property type="entry name" value="Exo_endo_phos_3"/>
    <property type="match status" value="1"/>
</dbReference>
<dbReference type="RefSeq" id="WP_193150229.1">
    <property type="nucleotide sequence ID" value="NZ_CP041235.1"/>
</dbReference>
<keyword evidence="2" id="KW-0378">Hydrolase</keyword>
<dbReference type="EMBL" id="CP041235">
    <property type="protein sequence ID" value="QOP44058.1"/>
    <property type="molecule type" value="Genomic_DNA"/>
</dbReference>
<feature type="domain" description="Endonuclease/exonuclease/phosphatase" evidence="1">
    <location>
        <begin position="22"/>
        <end position="329"/>
    </location>
</feature>
<dbReference type="SUPFAM" id="SSF56219">
    <property type="entry name" value="DNase I-like"/>
    <property type="match status" value="1"/>
</dbReference>
<proteinExistence type="predicted"/>
<evidence type="ECO:0000259" key="1">
    <source>
        <dbReference type="Pfam" id="PF19580"/>
    </source>
</evidence>
<dbReference type="Gene3D" id="3.60.10.10">
    <property type="entry name" value="Endonuclease/exonuclease/phosphatase"/>
    <property type="match status" value="1"/>
</dbReference>
<evidence type="ECO:0000313" key="3">
    <source>
        <dbReference type="Proteomes" id="UP000593719"/>
    </source>
</evidence>
<dbReference type="Proteomes" id="UP000593719">
    <property type="component" value="Chromosome"/>
</dbReference>
<reference evidence="2 3" key="1">
    <citation type="submission" date="2019-06" db="EMBL/GenBank/DDBJ databases">
        <title>Sulfurimonas gotlandica sp. nov., a chemoautotrophic and psychrotolerant epsilonproteobacterium isolated from a pelagic redoxcline, and an emended description of the genus Sulfurimonas.</title>
        <authorList>
            <person name="Wang S."/>
            <person name="Jiang L."/>
            <person name="Shao Z."/>
        </authorList>
    </citation>
    <scope>NUCLEOTIDE SEQUENCE [LARGE SCALE GENOMIC DNA]</scope>
    <source>
        <strain evidence="2 3">S2-6</strain>
    </source>
</reference>
<gene>
    <name evidence="2" type="ORF">FJR45_08920</name>
</gene>
<dbReference type="GO" id="GO:0004519">
    <property type="term" value="F:endonuclease activity"/>
    <property type="evidence" value="ECO:0007669"/>
    <property type="project" value="UniProtKB-KW"/>
</dbReference>
<protein>
    <submittedName>
        <fullName evidence="2">Endonuclease</fullName>
    </submittedName>
</protein>
<dbReference type="PANTHER" id="PTHR42834:SF1">
    <property type="entry name" value="ENDONUCLEASE_EXONUCLEASE_PHOSPHATASE FAMILY PROTEIN (AFU_ORTHOLOGUE AFUA_3G09210)"/>
    <property type="match status" value="1"/>
</dbReference>
<sequence>MRVFFLLALLISLMYGETTLKIATYNVENLFDLQRNGHEYKEYIPYAKSNWNDKNYRKKLKNIAKVIKDINPDIIGLQEIESLQALKDLRYTLKREGVYYQYYKIANLKSTTIKVAILSKIPFVYTHEIAVTSSHRYRNILEVKFKINNEDLYILINHWKSKAGPESMRIVSAKKLRKRIEELGKNKNIIALGDFNSDYEEYEIFKRKRKHNDTDGITGINHILGTIKYQNSSQNIHLAPYDFYNLWYDTELEKRYSYIYRGKKEAMDSILVTAALLDKKGIDYKPHSIAAFEKPYLFKGKAIYRWQTTRSRLRRHKGKGYSDHLPVIAEFVLH</sequence>
<dbReference type="KEGG" id="ssei:FJR45_08920"/>
<dbReference type="PANTHER" id="PTHR42834">
    <property type="entry name" value="ENDONUCLEASE/EXONUCLEASE/PHOSPHATASE FAMILY PROTEIN (AFU_ORTHOLOGUE AFUA_3G09210)"/>
    <property type="match status" value="1"/>
</dbReference>
<dbReference type="InterPro" id="IPR036691">
    <property type="entry name" value="Endo/exonu/phosph_ase_sf"/>
</dbReference>
<keyword evidence="3" id="KW-1185">Reference proteome</keyword>
<organism evidence="2 3">
    <name type="scientific">Sulfurimonas sediminis</name>
    <dbReference type="NCBI Taxonomy" id="2590020"/>
    <lineage>
        <taxon>Bacteria</taxon>
        <taxon>Pseudomonadati</taxon>
        <taxon>Campylobacterota</taxon>
        <taxon>Epsilonproteobacteria</taxon>
        <taxon>Campylobacterales</taxon>
        <taxon>Sulfurimonadaceae</taxon>
        <taxon>Sulfurimonas</taxon>
    </lineage>
</organism>
<keyword evidence="2" id="KW-0255">Endonuclease</keyword>
<dbReference type="InterPro" id="IPR005135">
    <property type="entry name" value="Endo/exonuclease/phosphatase"/>
</dbReference>
<dbReference type="AlphaFoldDB" id="A0A7M1B5P0"/>
<evidence type="ECO:0000313" key="2">
    <source>
        <dbReference type="EMBL" id="QOP44058.1"/>
    </source>
</evidence>
<keyword evidence="2" id="KW-0540">Nuclease</keyword>